<dbReference type="EMBL" id="CAMGYJ010000005">
    <property type="protein sequence ID" value="CAI0411353.1"/>
    <property type="molecule type" value="Genomic_DNA"/>
</dbReference>
<dbReference type="Pfam" id="PF00378">
    <property type="entry name" value="ECH_1"/>
    <property type="match status" value="1"/>
</dbReference>
<gene>
    <name evidence="7" type="ORF">LITE_LOCUS15125</name>
</gene>
<dbReference type="AlphaFoldDB" id="A0AAV0JN26"/>
<comment type="caution">
    <text evidence="7">The sequence shown here is derived from an EMBL/GenBank/DDBJ whole genome shotgun (WGS) entry which is preliminary data.</text>
</comment>
<sequence length="291" mass="31300">MPENISTIPTIPISSTDPLRISWLALRGLGSSEDNNRREMCTLEKRGNVYILTLTGAGEHRLNPNLLDSIQSALRRLHAEPANPSSVLITTAEGKFFSNGYDLAWAETPSAVAAASATPGGQNPFQLMSAKLRSVVADLITLPMPTIAAVTGHAAAAGFILALSHDYVLMRRDRGFIYMSEVDIGLVVSAWFMSVLKCKIGDAAARRDLVLRAAKVTAGAAAERGIVHSAHDSAEGTLAAAVELGEELARRKWNGHVYARNRMVMMGEVLEKIGFDETVEGQNGNKIKAHL</sequence>
<evidence type="ECO:0000256" key="2">
    <source>
        <dbReference type="ARBA" id="ARBA00000765"/>
    </source>
</evidence>
<dbReference type="FunFam" id="3.90.226.10:FF:000049">
    <property type="entry name" value="Enoyl-CoA delta isomerase 3"/>
    <property type="match status" value="1"/>
</dbReference>
<comment type="catalytic activity">
    <reaction evidence="2">
        <text>a (3E)-enoyl-CoA = a 4-saturated (2E)-enoyl-CoA</text>
        <dbReference type="Rhea" id="RHEA:45228"/>
        <dbReference type="ChEBI" id="CHEBI:58521"/>
        <dbReference type="ChEBI" id="CHEBI:85097"/>
        <dbReference type="EC" id="5.3.3.8"/>
    </reaction>
</comment>
<evidence type="ECO:0000313" key="7">
    <source>
        <dbReference type="EMBL" id="CAI0411353.1"/>
    </source>
</evidence>
<comment type="pathway">
    <text evidence="3">Lipid metabolism; fatty acid beta-oxidation.</text>
</comment>
<reference evidence="7" key="1">
    <citation type="submission" date="2022-08" db="EMBL/GenBank/DDBJ databases">
        <authorList>
            <person name="Gutierrez-Valencia J."/>
        </authorList>
    </citation>
    <scope>NUCLEOTIDE SEQUENCE</scope>
</reference>
<dbReference type="PANTHER" id="PTHR11941">
    <property type="entry name" value="ENOYL-COA HYDRATASE-RELATED"/>
    <property type="match status" value="1"/>
</dbReference>
<dbReference type="EC" id="5.3.3.8" evidence="5"/>
<dbReference type="SUPFAM" id="SSF52096">
    <property type="entry name" value="ClpP/crotonase"/>
    <property type="match status" value="1"/>
</dbReference>
<evidence type="ECO:0000256" key="4">
    <source>
        <dbReference type="ARBA" id="ARBA00005254"/>
    </source>
</evidence>
<evidence type="ECO:0000256" key="3">
    <source>
        <dbReference type="ARBA" id="ARBA00005005"/>
    </source>
</evidence>
<evidence type="ECO:0000256" key="5">
    <source>
        <dbReference type="ARBA" id="ARBA00012064"/>
    </source>
</evidence>
<dbReference type="GO" id="GO:0004165">
    <property type="term" value="F:delta(3)-delta(2)-enoyl-CoA isomerase activity"/>
    <property type="evidence" value="ECO:0007669"/>
    <property type="project" value="UniProtKB-EC"/>
</dbReference>
<dbReference type="GO" id="GO:0005777">
    <property type="term" value="C:peroxisome"/>
    <property type="evidence" value="ECO:0007669"/>
    <property type="project" value="TreeGrafter"/>
</dbReference>
<comment type="catalytic activity">
    <reaction evidence="1">
        <text>a (3Z)-enoyl-CoA = a 4-saturated (2E)-enoyl-CoA</text>
        <dbReference type="Rhea" id="RHEA:45900"/>
        <dbReference type="ChEBI" id="CHEBI:85097"/>
        <dbReference type="ChEBI" id="CHEBI:85489"/>
        <dbReference type="EC" id="5.3.3.8"/>
    </reaction>
</comment>
<dbReference type="Proteomes" id="UP001154282">
    <property type="component" value="Unassembled WGS sequence"/>
</dbReference>
<protein>
    <recommendedName>
        <fullName evidence="5">Delta(3)-Delta(2)-enoyl-CoA isomerase</fullName>
        <ecNumber evidence="5">5.3.3.8</ecNumber>
    </recommendedName>
</protein>
<organism evidence="7 8">
    <name type="scientific">Linum tenue</name>
    <dbReference type="NCBI Taxonomy" id="586396"/>
    <lineage>
        <taxon>Eukaryota</taxon>
        <taxon>Viridiplantae</taxon>
        <taxon>Streptophyta</taxon>
        <taxon>Embryophyta</taxon>
        <taxon>Tracheophyta</taxon>
        <taxon>Spermatophyta</taxon>
        <taxon>Magnoliopsida</taxon>
        <taxon>eudicotyledons</taxon>
        <taxon>Gunneridae</taxon>
        <taxon>Pentapetalae</taxon>
        <taxon>rosids</taxon>
        <taxon>fabids</taxon>
        <taxon>Malpighiales</taxon>
        <taxon>Linaceae</taxon>
        <taxon>Linum</taxon>
    </lineage>
</organism>
<name>A0AAV0JN26_9ROSI</name>
<evidence type="ECO:0000313" key="8">
    <source>
        <dbReference type="Proteomes" id="UP001154282"/>
    </source>
</evidence>
<keyword evidence="8" id="KW-1185">Reference proteome</keyword>
<dbReference type="CDD" id="cd06558">
    <property type="entry name" value="crotonase-like"/>
    <property type="match status" value="1"/>
</dbReference>
<dbReference type="Gene3D" id="3.90.226.10">
    <property type="entry name" value="2-enoyl-CoA Hydratase, Chain A, domain 1"/>
    <property type="match status" value="1"/>
</dbReference>
<dbReference type="InterPro" id="IPR029045">
    <property type="entry name" value="ClpP/crotonase-like_dom_sf"/>
</dbReference>
<comment type="similarity">
    <text evidence="4">Belongs to the enoyl-CoA hydratase/isomerase family.</text>
</comment>
<dbReference type="InterPro" id="IPR001753">
    <property type="entry name" value="Enoyl-CoA_hydra/iso"/>
</dbReference>
<dbReference type="PANTHER" id="PTHR11941:SF84">
    <property type="entry name" value="ENOYL-COA DELTA ISOMERASE 1, PEROXISOMAL"/>
    <property type="match status" value="1"/>
</dbReference>
<keyword evidence="6" id="KW-0443">Lipid metabolism</keyword>
<evidence type="ECO:0000256" key="6">
    <source>
        <dbReference type="ARBA" id="ARBA00023098"/>
    </source>
</evidence>
<evidence type="ECO:0000256" key="1">
    <source>
        <dbReference type="ARBA" id="ARBA00000452"/>
    </source>
</evidence>
<proteinExistence type="inferred from homology"/>
<dbReference type="GO" id="GO:0006635">
    <property type="term" value="P:fatty acid beta-oxidation"/>
    <property type="evidence" value="ECO:0007669"/>
    <property type="project" value="TreeGrafter"/>
</dbReference>
<accession>A0AAV0JN26</accession>